<keyword evidence="3" id="KW-1185">Reference proteome</keyword>
<evidence type="ECO:0000256" key="1">
    <source>
        <dbReference type="SAM" id="MobiDB-lite"/>
    </source>
</evidence>
<evidence type="ECO:0000313" key="2">
    <source>
        <dbReference type="EMBL" id="GIG46666.1"/>
    </source>
</evidence>
<name>A0A919PL28_9ACTN</name>
<dbReference type="EMBL" id="BONQ01000076">
    <property type="protein sequence ID" value="GIG46666.1"/>
    <property type="molecule type" value="Genomic_DNA"/>
</dbReference>
<comment type="caution">
    <text evidence="2">The sequence shown here is derived from an EMBL/GenBank/DDBJ whole genome shotgun (WGS) entry which is preliminary data.</text>
</comment>
<feature type="compositionally biased region" description="Acidic residues" evidence="1">
    <location>
        <begin position="378"/>
        <end position="392"/>
    </location>
</feature>
<dbReference type="Proteomes" id="UP000660611">
    <property type="component" value="Unassembled WGS sequence"/>
</dbReference>
<proteinExistence type="predicted"/>
<organism evidence="2 3">
    <name type="scientific">Dactylosporangium siamense</name>
    <dbReference type="NCBI Taxonomy" id="685454"/>
    <lineage>
        <taxon>Bacteria</taxon>
        <taxon>Bacillati</taxon>
        <taxon>Actinomycetota</taxon>
        <taxon>Actinomycetes</taxon>
        <taxon>Micromonosporales</taxon>
        <taxon>Micromonosporaceae</taxon>
        <taxon>Dactylosporangium</taxon>
    </lineage>
</organism>
<dbReference type="RefSeq" id="WP_203848436.1">
    <property type="nucleotide sequence ID" value="NZ_BAAAVW010000015.1"/>
</dbReference>
<accession>A0A919PL28</accession>
<gene>
    <name evidence="2" type="ORF">Dsi01nite_047070</name>
</gene>
<reference evidence="2" key="1">
    <citation type="submission" date="2021-01" db="EMBL/GenBank/DDBJ databases">
        <title>Whole genome shotgun sequence of Dactylosporangium siamense NBRC 106093.</title>
        <authorList>
            <person name="Komaki H."/>
            <person name="Tamura T."/>
        </authorList>
    </citation>
    <scope>NUCLEOTIDE SEQUENCE</scope>
    <source>
        <strain evidence="2">NBRC 106093</strain>
    </source>
</reference>
<feature type="region of interest" description="Disordered" evidence="1">
    <location>
        <begin position="368"/>
        <end position="392"/>
    </location>
</feature>
<evidence type="ECO:0000313" key="3">
    <source>
        <dbReference type="Proteomes" id="UP000660611"/>
    </source>
</evidence>
<protein>
    <submittedName>
        <fullName evidence="2">Uncharacterized protein</fullName>
    </submittedName>
</protein>
<dbReference type="AlphaFoldDB" id="A0A919PL28"/>
<sequence length="392" mass="42698">MPTRPPFCRSQAEAEAYIELHPCECGETGFQWSYAEGPGEDGYQGIHSGPCFGCGRARTFRFLVPEQALVLPGFSWSDGTRPSELLDAGEWMAVADALVAEASEDEDPRLRAHHFAGAAAAIDEVLLLGPADATHVPTDAIRSELGREIVAREPDRFRRLRLIARRRGYREESGEHVAEPVGPPLRARSLAEETAFMQASPCVCGALLFTPDGYQMRFHEERVTVVHQAPCDQCGRGRAFWFEEPRHAGRFEPAGHGYAPPDSGPSQLLDPGQWLLLAQAHGALAGGSDPAPPPGGDPAAGYWARLGVLASAVAAIDEVLKFIPPHSARVPVGAFWSPVGLSQYLDDPSRFEREWLLTELDRHARGLAEFLASHPDPPEEPGYENDENEDGA</sequence>